<proteinExistence type="predicted"/>
<evidence type="ECO:0000313" key="1">
    <source>
        <dbReference type="EMBL" id="MCP2168855.1"/>
    </source>
</evidence>
<name>A0AAE3GJZ8_9PSEU</name>
<evidence type="ECO:0000313" key="2">
    <source>
        <dbReference type="Proteomes" id="UP001206128"/>
    </source>
</evidence>
<dbReference type="EMBL" id="JAMTCK010000015">
    <property type="protein sequence ID" value="MCP2168855.1"/>
    <property type="molecule type" value="Genomic_DNA"/>
</dbReference>
<protein>
    <submittedName>
        <fullName evidence="1">Uncharacterized protein</fullName>
    </submittedName>
</protein>
<organism evidence="1 2">
    <name type="scientific">Goodfellowiella coeruleoviolacea</name>
    <dbReference type="NCBI Taxonomy" id="334858"/>
    <lineage>
        <taxon>Bacteria</taxon>
        <taxon>Bacillati</taxon>
        <taxon>Actinomycetota</taxon>
        <taxon>Actinomycetes</taxon>
        <taxon>Pseudonocardiales</taxon>
        <taxon>Pseudonocardiaceae</taxon>
        <taxon>Goodfellowiella</taxon>
    </lineage>
</organism>
<keyword evidence="2" id="KW-1185">Reference proteome</keyword>
<dbReference type="AlphaFoldDB" id="A0AAE3GJZ8"/>
<dbReference type="RefSeq" id="WP_253777047.1">
    <property type="nucleotide sequence ID" value="NZ_JAMTCK010000015.1"/>
</dbReference>
<accession>A0AAE3GJZ8</accession>
<sequence>MTTGHVWWCSAMDGLAHAIPADQTAGTEDGFYQTACALLLTETTVMKGGGQSVCPACRAAVAGDPAGAGG</sequence>
<dbReference type="Proteomes" id="UP001206128">
    <property type="component" value="Unassembled WGS sequence"/>
</dbReference>
<comment type="caution">
    <text evidence="1">The sequence shown here is derived from an EMBL/GenBank/DDBJ whole genome shotgun (WGS) entry which is preliminary data.</text>
</comment>
<reference evidence="1" key="1">
    <citation type="submission" date="2022-06" db="EMBL/GenBank/DDBJ databases">
        <title>Genomic Encyclopedia of Archaeal and Bacterial Type Strains, Phase II (KMG-II): from individual species to whole genera.</title>
        <authorList>
            <person name="Goeker M."/>
        </authorList>
    </citation>
    <scope>NUCLEOTIDE SEQUENCE</scope>
    <source>
        <strain evidence="1">DSM 43935</strain>
    </source>
</reference>
<gene>
    <name evidence="1" type="ORF">LX83_005733</name>
</gene>